<feature type="compositionally biased region" description="Low complexity" evidence="1">
    <location>
        <begin position="929"/>
        <end position="942"/>
    </location>
</feature>
<feature type="region of interest" description="Disordered" evidence="1">
    <location>
        <begin position="895"/>
        <end position="975"/>
    </location>
</feature>
<feature type="compositionally biased region" description="Low complexity" evidence="1">
    <location>
        <begin position="964"/>
        <end position="975"/>
    </location>
</feature>
<accession>A0A9P6TVX1</accession>
<evidence type="ECO:0000313" key="3">
    <source>
        <dbReference type="Proteomes" id="UP000726737"/>
    </source>
</evidence>
<feature type="region of interest" description="Disordered" evidence="1">
    <location>
        <begin position="509"/>
        <end position="550"/>
    </location>
</feature>
<feature type="compositionally biased region" description="Polar residues" evidence="1">
    <location>
        <begin position="326"/>
        <end position="348"/>
    </location>
</feature>
<dbReference type="OrthoDB" id="2013972at2759"/>
<feature type="region of interest" description="Disordered" evidence="1">
    <location>
        <begin position="111"/>
        <end position="150"/>
    </location>
</feature>
<feature type="region of interest" description="Disordered" evidence="1">
    <location>
        <begin position="1364"/>
        <end position="1501"/>
    </location>
</feature>
<feature type="compositionally biased region" description="Polar residues" evidence="1">
    <location>
        <begin position="535"/>
        <end position="545"/>
    </location>
</feature>
<feature type="compositionally biased region" description="Low complexity" evidence="1">
    <location>
        <begin position="121"/>
        <end position="139"/>
    </location>
</feature>
<reference evidence="2" key="1">
    <citation type="journal article" date="2020" name="Fungal Divers.">
        <title>Resolving the Mortierellaceae phylogeny through synthesis of multi-gene phylogenetics and phylogenomics.</title>
        <authorList>
            <person name="Vandepol N."/>
            <person name="Liber J."/>
            <person name="Desiro A."/>
            <person name="Na H."/>
            <person name="Kennedy M."/>
            <person name="Barry K."/>
            <person name="Grigoriev I.V."/>
            <person name="Miller A.N."/>
            <person name="O'Donnell K."/>
            <person name="Stajich J.E."/>
            <person name="Bonito G."/>
        </authorList>
    </citation>
    <scope>NUCLEOTIDE SEQUENCE</scope>
    <source>
        <strain evidence="2">KOD948</strain>
    </source>
</reference>
<feature type="compositionally biased region" description="Polar residues" evidence="1">
    <location>
        <begin position="416"/>
        <end position="426"/>
    </location>
</feature>
<feature type="region of interest" description="Disordered" evidence="1">
    <location>
        <begin position="326"/>
        <end position="349"/>
    </location>
</feature>
<feature type="compositionally biased region" description="Polar residues" evidence="1">
    <location>
        <begin position="1367"/>
        <end position="1376"/>
    </location>
</feature>
<feature type="region of interest" description="Disordered" evidence="1">
    <location>
        <begin position="1207"/>
        <end position="1229"/>
    </location>
</feature>
<protein>
    <recommendedName>
        <fullName evidence="4">Methyltransferase type 11 domain-containing protein</fullName>
    </recommendedName>
</protein>
<feature type="compositionally biased region" description="Polar residues" evidence="1">
    <location>
        <begin position="944"/>
        <end position="960"/>
    </location>
</feature>
<evidence type="ECO:0008006" key="4">
    <source>
        <dbReference type="Google" id="ProtNLM"/>
    </source>
</evidence>
<feature type="compositionally biased region" description="Low complexity" evidence="1">
    <location>
        <begin position="198"/>
        <end position="218"/>
    </location>
</feature>
<feature type="compositionally biased region" description="Polar residues" evidence="1">
    <location>
        <begin position="140"/>
        <end position="150"/>
    </location>
</feature>
<dbReference type="Proteomes" id="UP000726737">
    <property type="component" value="Unassembled WGS sequence"/>
</dbReference>
<dbReference type="Gene3D" id="3.40.50.150">
    <property type="entry name" value="Vaccinia Virus protein VP39"/>
    <property type="match status" value="1"/>
</dbReference>
<sequence length="1501" mass="161345">MERRTSTSRSSFSLLRGRKSGQIQQEEDGQDRGNRRLQHPILHISSPIVEPKTTPESPTTDQPPTPRLTMVRQSLDSSRPLRQHQMFALNELKRAASGAYKAPAPALPISAQSAVPPPAPQASAPSLLASESPSFPLPSGSVSTPVQEPQSLWRDSLRNATVAEILKNDPVLGRPSSANSSNSSNFSGKGVKKNKTISGPTFASSSLSPSPSNASQTSVGMGKQRSGRNNVVYPENSLASQRIFLPRPQDKSENTSTTSLPGSRYMGREGGAGNEDNDSFGHLGSAGTSRNASEISLAGSPITFPPTEYSSSSLAGISTYNSHYNSQFASPHPSTSSLHQQQRGSQTAALAGDGTPALFSIRNRALNTETAASSARESMSSVSTANYQWMDEQTGGASIQDTTNCDSILKLFNSPTESEFSDSTKSPLAGGSGSSTLEQLSQQHLDQHAQQHALLKYFFKGNYRAPLSKEGLRSVLDVGCGSGLWMKDMALEFPLAEIHGVDLVVPKHHGRPKATSLSAGSGSLSTPTSPLFPVNENTDPHSNIQSTRSSVASSLASTSAGTSSIPVTSRHIDSMPSNCFFHRADIMMGLPFPDNTFDYCNVRLVLWGYHLNSFPDLLNELIRVTKKGGWIEFVDMDPCIMKATETGTRINEWIKTGLIHSNMDPDLVKTLPKFLREFSDATMNAAMRDDDILGQDKNGEFTGLPTAPYGLDHLKTTKVSLPFGPWGGQVGKLWQHCFIDFLRGLEPMMIDAALSGLIMDRYHRQCQQEMQDLAEAAAAQSSDQQQEVITNFDQRLCTHKAWTHLIHQLIRDSERSATLPPNSGLISPTSASSIMEMRSYTNFHIAYAQKVDLVEFKQQILLQQLEKVILSPNSEIASSSSLSLPSTATFGAIQTREQTPKRQSDADVYESSAQTPQRASTLHESRKYVSSGSGTTSNDDSVPLTVSSMEADNRGNSSEGQALPTASPSSSVVAPTPTSVAALSIRSGSRSSNRNNSVPGIVSPKIGVPGLVTNTVCHSPRVAASGFLRAGSVQGGMGSPKQNSTLDEGRDDGVRPLLEPDYFSHVPMDNFSAYHQQQDNQQQQQQQHQQQQQMNTIKRKASPLANVLSPSAGLLGAAGTAIGATHNASMLSGAEEAAAKECDDHQRPEQQEDVAALSIDTERLTTSEEKNEQQPQRPVERPAEDEIAAGVYEDDEGSDVVILQDIQDDSSQEEFGTSKDNESSEGAVGMVSKHRVITSVVRPDLHLVPIQSFSAEIEHVGHDMEGNDEGQGNDEDTINIINRVSHDETPSELQEQADSDIVDESQLQMLQVDNEGEATVMMAPEDQEVEEEGSASVIAEGVLGRHSVVSASIPVSQDTDEVEQAHTEQGTLANETSDLEISGPILGPSMTSKPDNFIEDREVASETEAKAEVEVESKSPAFIEDTPIPVPTPASMPCPVTEPEGFPELPTEPLPTSQALAERNAGEQVTVPTPPLTPAAAPVSTRVSSQSTGSMDPSAKC</sequence>
<feature type="compositionally biased region" description="Basic and acidic residues" evidence="1">
    <location>
        <begin position="1396"/>
        <end position="1417"/>
    </location>
</feature>
<feature type="compositionally biased region" description="Low complexity" evidence="1">
    <location>
        <begin position="1076"/>
        <end position="1093"/>
    </location>
</feature>
<dbReference type="PANTHER" id="PTHR43591">
    <property type="entry name" value="METHYLTRANSFERASE"/>
    <property type="match status" value="1"/>
</dbReference>
<dbReference type="CDD" id="cd02440">
    <property type="entry name" value="AdoMet_MTases"/>
    <property type="match status" value="1"/>
</dbReference>
<evidence type="ECO:0000256" key="1">
    <source>
        <dbReference type="SAM" id="MobiDB-lite"/>
    </source>
</evidence>
<keyword evidence="3" id="KW-1185">Reference proteome</keyword>
<feature type="region of interest" description="Disordered" evidence="1">
    <location>
        <begin position="416"/>
        <end position="445"/>
    </location>
</feature>
<feature type="compositionally biased region" description="Polar residues" evidence="1">
    <location>
        <begin position="1485"/>
        <end position="1495"/>
    </location>
</feature>
<dbReference type="InterPro" id="IPR029063">
    <property type="entry name" value="SAM-dependent_MTases_sf"/>
</dbReference>
<feature type="region of interest" description="Disordered" evidence="1">
    <location>
        <begin position="1"/>
        <end position="68"/>
    </location>
</feature>
<feature type="compositionally biased region" description="Low complexity" evidence="1">
    <location>
        <begin position="514"/>
        <end position="531"/>
    </location>
</feature>
<dbReference type="PANTHER" id="PTHR43591:SF24">
    <property type="entry name" value="2-METHOXY-6-POLYPRENYL-1,4-BENZOQUINOL METHYLASE, MITOCHONDRIAL"/>
    <property type="match status" value="1"/>
</dbReference>
<dbReference type="GO" id="GO:0008168">
    <property type="term" value="F:methyltransferase activity"/>
    <property type="evidence" value="ECO:0007669"/>
    <property type="project" value="TreeGrafter"/>
</dbReference>
<name>A0A9P6TVX1_9FUNG</name>
<organism evidence="2 3">
    <name type="scientific">Mortierella polycephala</name>
    <dbReference type="NCBI Taxonomy" id="41804"/>
    <lineage>
        <taxon>Eukaryota</taxon>
        <taxon>Fungi</taxon>
        <taxon>Fungi incertae sedis</taxon>
        <taxon>Mucoromycota</taxon>
        <taxon>Mortierellomycotina</taxon>
        <taxon>Mortierellomycetes</taxon>
        <taxon>Mortierellales</taxon>
        <taxon>Mortierellaceae</taxon>
        <taxon>Mortierella</taxon>
    </lineage>
</organism>
<feature type="compositionally biased region" description="Low complexity" evidence="1">
    <location>
        <begin position="176"/>
        <end position="189"/>
    </location>
</feature>
<dbReference type="EMBL" id="JAAAJA010000812">
    <property type="protein sequence ID" value="KAG0249486.1"/>
    <property type="molecule type" value="Genomic_DNA"/>
</dbReference>
<feature type="compositionally biased region" description="Polar residues" evidence="1">
    <location>
        <begin position="911"/>
        <end position="920"/>
    </location>
</feature>
<feature type="region of interest" description="Disordered" evidence="1">
    <location>
        <begin position="1075"/>
        <end position="1098"/>
    </location>
</feature>
<comment type="caution">
    <text evidence="2">The sequence shown here is derived from an EMBL/GenBank/DDBJ whole genome shotgun (WGS) entry which is preliminary data.</text>
</comment>
<feature type="region of interest" description="Disordered" evidence="1">
    <location>
        <begin position="168"/>
        <end position="292"/>
    </location>
</feature>
<dbReference type="Pfam" id="PF13489">
    <property type="entry name" value="Methyltransf_23"/>
    <property type="match status" value="1"/>
</dbReference>
<feature type="region of interest" description="Disordered" evidence="1">
    <location>
        <begin position="1032"/>
        <end position="1060"/>
    </location>
</feature>
<evidence type="ECO:0000313" key="2">
    <source>
        <dbReference type="EMBL" id="KAG0249486.1"/>
    </source>
</evidence>
<gene>
    <name evidence="2" type="ORF">BG011_009259</name>
</gene>
<proteinExistence type="predicted"/>
<feature type="region of interest" description="Disordered" evidence="1">
    <location>
        <begin position="1160"/>
        <end position="1184"/>
    </location>
</feature>
<dbReference type="SUPFAM" id="SSF53335">
    <property type="entry name" value="S-adenosyl-L-methionine-dependent methyltransferases"/>
    <property type="match status" value="1"/>
</dbReference>